<evidence type="ECO:0000256" key="9">
    <source>
        <dbReference type="ARBA" id="ARBA00029902"/>
    </source>
</evidence>
<evidence type="ECO:0000256" key="3">
    <source>
        <dbReference type="ARBA" id="ARBA00012219"/>
    </source>
</evidence>
<dbReference type="Gene3D" id="3.30.1300.10">
    <property type="entry name" value="Pantoate-beta-alanine ligase, C-terminal domain"/>
    <property type="match status" value="1"/>
</dbReference>
<dbReference type="InterPro" id="IPR042176">
    <property type="entry name" value="Pantoate_ligase_C"/>
</dbReference>
<dbReference type="NCBIfam" id="TIGR00018">
    <property type="entry name" value="panC"/>
    <property type="match status" value="1"/>
</dbReference>
<dbReference type="EMBL" id="SPRH01000029">
    <property type="protein sequence ID" value="TIB99536.1"/>
    <property type="molecule type" value="Genomic_DNA"/>
</dbReference>
<dbReference type="AlphaFoldDB" id="A0A4T0PIJ6"/>
<proteinExistence type="inferred from homology"/>
<dbReference type="SUPFAM" id="SSF52374">
    <property type="entry name" value="Nucleotidylyl transferase"/>
    <property type="match status" value="1"/>
</dbReference>
<comment type="catalytic activity">
    <reaction evidence="11">
        <text>(R)-pantoate + beta-alanine + ATP = (R)-pantothenate + AMP + diphosphate + H(+)</text>
        <dbReference type="Rhea" id="RHEA:10912"/>
        <dbReference type="ChEBI" id="CHEBI:15378"/>
        <dbReference type="ChEBI" id="CHEBI:15980"/>
        <dbReference type="ChEBI" id="CHEBI:29032"/>
        <dbReference type="ChEBI" id="CHEBI:30616"/>
        <dbReference type="ChEBI" id="CHEBI:33019"/>
        <dbReference type="ChEBI" id="CHEBI:57966"/>
        <dbReference type="ChEBI" id="CHEBI:456215"/>
        <dbReference type="EC" id="6.3.2.1"/>
    </reaction>
</comment>
<dbReference type="HAMAP" id="MF_00158">
    <property type="entry name" value="PanC"/>
    <property type="match status" value="1"/>
</dbReference>
<keyword evidence="6" id="KW-0566">Pantothenate biosynthesis</keyword>
<comment type="caution">
    <text evidence="13">The sequence shown here is derived from an EMBL/GenBank/DDBJ whole genome shotgun (WGS) entry which is preliminary data.</text>
</comment>
<dbReference type="Proteomes" id="UP000305647">
    <property type="component" value="Unassembled WGS sequence"/>
</dbReference>
<evidence type="ECO:0000313" key="12">
    <source>
        <dbReference type="EMBL" id="TIB99536.1"/>
    </source>
</evidence>
<comment type="pathway">
    <text evidence="1">Cofactor biosynthesis; (R)-pantothenate biosynthesis; (R)-pantothenate from (R)-pantoate and beta-alanine: step 1/1.</text>
</comment>
<evidence type="ECO:0000256" key="4">
    <source>
        <dbReference type="ARBA" id="ARBA00015647"/>
    </source>
</evidence>
<dbReference type="InterPro" id="IPR003721">
    <property type="entry name" value="Pantoate_ligase"/>
</dbReference>
<evidence type="ECO:0000313" key="16">
    <source>
        <dbReference type="Proteomes" id="UP000307169"/>
    </source>
</evidence>
<evidence type="ECO:0000256" key="6">
    <source>
        <dbReference type="ARBA" id="ARBA00022655"/>
    </source>
</evidence>
<dbReference type="InterPro" id="IPR004821">
    <property type="entry name" value="Cyt_trans-like"/>
</dbReference>
<dbReference type="GO" id="GO:0015940">
    <property type="term" value="P:pantothenate biosynthetic process"/>
    <property type="evidence" value="ECO:0007669"/>
    <property type="project" value="UniProtKB-UniPathway"/>
</dbReference>
<dbReference type="EC" id="6.3.2.1" evidence="3"/>
<reference evidence="15 16" key="1">
    <citation type="submission" date="2019-03" db="EMBL/GenBank/DDBJ databases">
        <title>Sequencing 25 genomes of Wallemia mellicola.</title>
        <authorList>
            <person name="Gostincar C."/>
        </authorList>
    </citation>
    <scope>NUCLEOTIDE SEQUENCE [LARGE SCALE GENOMIC DNA]</scope>
    <source>
        <strain evidence="12 16">EXF-1262</strain>
        <strain evidence="14 17">EXF-757</strain>
        <strain evidence="13 15">EXF-8738</strain>
    </source>
</reference>
<dbReference type="GO" id="GO:0005524">
    <property type="term" value="F:ATP binding"/>
    <property type="evidence" value="ECO:0007669"/>
    <property type="project" value="UniProtKB-KW"/>
</dbReference>
<evidence type="ECO:0000256" key="8">
    <source>
        <dbReference type="ARBA" id="ARBA00022840"/>
    </source>
</evidence>
<evidence type="ECO:0000256" key="11">
    <source>
        <dbReference type="ARBA" id="ARBA00048258"/>
    </source>
</evidence>
<keyword evidence="7" id="KW-0547">Nucleotide-binding</keyword>
<dbReference type="CDD" id="cd00560">
    <property type="entry name" value="PanC"/>
    <property type="match status" value="1"/>
</dbReference>
<gene>
    <name evidence="14" type="ORF">E3Q01_02786</name>
    <name evidence="13" type="ORF">E3Q10_02536</name>
    <name evidence="12" type="ORF">E3Q17_02565</name>
</gene>
<evidence type="ECO:0000313" key="15">
    <source>
        <dbReference type="Proteomes" id="UP000305647"/>
    </source>
</evidence>
<dbReference type="Pfam" id="PF02569">
    <property type="entry name" value="Pantoate_ligase"/>
    <property type="match status" value="1"/>
</dbReference>
<protein>
    <recommendedName>
        <fullName evidence="4">Pantoate--beta-alanine ligase</fullName>
        <ecNumber evidence="3">6.3.2.1</ecNumber>
    </recommendedName>
    <alternativeName>
        <fullName evidence="10">Pantoate-activating enzyme</fullName>
    </alternativeName>
    <alternativeName>
        <fullName evidence="9">Pantothenate synthetase</fullName>
    </alternativeName>
</protein>
<evidence type="ECO:0000256" key="1">
    <source>
        <dbReference type="ARBA" id="ARBA00004990"/>
    </source>
</evidence>
<name>A0A4T0PIJ6_9BASI</name>
<evidence type="ECO:0000313" key="17">
    <source>
        <dbReference type="Proteomes" id="UP000310708"/>
    </source>
</evidence>
<dbReference type="InterPro" id="IPR014729">
    <property type="entry name" value="Rossmann-like_a/b/a_fold"/>
</dbReference>
<dbReference type="Proteomes" id="UP000310708">
    <property type="component" value="Unassembled WGS sequence"/>
</dbReference>
<organism evidence="13 15">
    <name type="scientific">Wallemia mellicola</name>
    <dbReference type="NCBI Taxonomy" id="1708541"/>
    <lineage>
        <taxon>Eukaryota</taxon>
        <taxon>Fungi</taxon>
        <taxon>Dikarya</taxon>
        <taxon>Basidiomycota</taxon>
        <taxon>Wallemiomycotina</taxon>
        <taxon>Wallemiomycetes</taxon>
        <taxon>Wallemiales</taxon>
        <taxon>Wallemiaceae</taxon>
        <taxon>Wallemia</taxon>
    </lineage>
</organism>
<evidence type="ECO:0000313" key="13">
    <source>
        <dbReference type="EMBL" id="TIC29617.1"/>
    </source>
</evidence>
<dbReference type="PANTHER" id="PTHR21299">
    <property type="entry name" value="CYTIDYLATE KINASE/PANTOATE-BETA-ALANINE LIGASE"/>
    <property type="match status" value="1"/>
</dbReference>
<keyword evidence="5 13" id="KW-0436">Ligase</keyword>
<dbReference type="EMBL" id="SPRO01000026">
    <property type="protein sequence ID" value="TIC29617.1"/>
    <property type="molecule type" value="Genomic_DNA"/>
</dbReference>
<keyword evidence="8" id="KW-0067">ATP-binding</keyword>
<dbReference type="UniPathway" id="UPA00028">
    <property type="reaction ID" value="UER00005"/>
</dbReference>
<evidence type="ECO:0000256" key="10">
    <source>
        <dbReference type="ARBA" id="ARBA00032806"/>
    </source>
</evidence>
<comment type="similarity">
    <text evidence="2">Belongs to the pantothenate synthetase family.</text>
</comment>
<evidence type="ECO:0000313" key="14">
    <source>
        <dbReference type="EMBL" id="TIC64422.1"/>
    </source>
</evidence>
<dbReference type="Gene3D" id="3.40.50.620">
    <property type="entry name" value="HUPs"/>
    <property type="match status" value="1"/>
</dbReference>
<evidence type="ECO:0000256" key="2">
    <source>
        <dbReference type="ARBA" id="ARBA00009256"/>
    </source>
</evidence>
<evidence type="ECO:0000256" key="7">
    <source>
        <dbReference type="ARBA" id="ARBA00022741"/>
    </source>
</evidence>
<dbReference type="Proteomes" id="UP000307169">
    <property type="component" value="Unassembled WGS sequence"/>
</dbReference>
<dbReference type="NCBIfam" id="TIGR00125">
    <property type="entry name" value="cyt_tran_rel"/>
    <property type="match status" value="1"/>
</dbReference>
<evidence type="ECO:0000256" key="5">
    <source>
        <dbReference type="ARBA" id="ARBA00022598"/>
    </source>
</evidence>
<dbReference type="PANTHER" id="PTHR21299:SF1">
    <property type="entry name" value="PANTOATE--BETA-ALANINE LIGASE"/>
    <property type="match status" value="1"/>
</dbReference>
<accession>A0A4T0PIJ6</accession>
<sequence length="304" mass="33851">MTRIVSKIAELRQWRVQQLSNRNTVGFVPTMGALHQGHLKLVEESLKSSNNTIVSIFVNPAQQKFAPHEDLDTYPRTLKRDIEALESLSKDITLFTPNVQEIYPNGIQQDASKQVGAFVEMLGLGNKMEGISRPHFFRGVATIVTKLFNVVQPDLAFFGQKDVQQALILKRMCRDLLVQYPTSQNLKIVPTARDAVNNLALSSRNAYLSEQERTEVAPLLYKALNAAKKAYDSGVRTREGIIDATRPYISLAQQKGAKLDYLEINDATTFEVVNDIGMDGAVLSAAMYVGKTRLIDNILLGLTI</sequence>
<dbReference type="GO" id="GO:0004592">
    <property type="term" value="F:pantoate-beta-alanine ligase activity"/>
    <property type="evidence" value="ECO:0007669"/>
    <property type="project" value="UniProtKB-EC"/>
</dbReference>
<dbReference type="EMBL" id="SPRX01000034">
    <property type="protein sequence ID" value="TIC64422.1"/>
    <property type="molecule type" value="Genomic_DNA"/>
</dbReference>